<dbReference type="RefSeq" id="WP_380862207.1">
    <property type="nucleotide sequence ID" value="NZ_JBHRXV010000011.1"/>
</dbReference>
<feature type="signal peptide" evidence="4">
    <location>
        <begin position="1"/>
        <end position="19"/>
    </location>
</feature>
<feature type="domain" description="Transglycosylase SLT" evidence="5">
    <location>
        <begin position="402"/>
        <end position="508"/>
    </location>
</feature>
<evidence type="ECO:0000313" key="7">
    <source>
        <dbReference type="Proteomes" id="UP001595615"/>
    </source>
</evidence>
<dbReference type="PANTHER" id="PTHR37423:SF5">
    <property type="entry name" value="SOLUBLE LYTIC MUREIN TRANSGLYCOSYLASE"/>
    <property type="match status" value="1"/>
</dbReference>
<evidence type="ECO:0000256" key="2">
    <source>
        <dbReference type="ARBA" id="ARBA00009387"/>
    </source>
</evidence>
<dbReference type="SUPFAM" id="SSF48435">
    <property type="entry name" value="Bacterial muramidases"/>
    <property type="match status" value="1"/>
</dbReference>
<comment type="similarity">
    <text evidence="2">Belongs to the virb1 family.</text>
</comment>
<evidence type="ECO:0000256" key="3">
    <source>
        <dbReference type="ARBA" id="ARBA00022729"/>
    </source>
</evidence>
<keyword evidence="7" id="KW-1185">Reference proteome</keyword>
<gene>
    <name evidence="6" type="ORF">ACFOMD_13445</name>
</gene>
<comment type="caution">
    <text evidence="6">The sequence shown here is derived from an EMBL/GenBank/DDBJ whole genome shotgun (WGS) entry which is preliminary data.</text>
</comment>
<evidence type="ECO:0000256" key="1">
    <source>
        <dbReference type="ARBA" id="ARBA00007734"/>
    </source>
</evidence>
<dbReference type="EMBL" id="JBHRXV010000011">
    <property type="protein sequence ID" value="MFC3713579.1"/>
    <property type="molecule type" value="Genomic_DNA"/>
</dbReference>
<evidence type="ECO:0000313" key="6">
    <source>
        <dbReference type="EMBL" id="MFC3713579.1"/>
    </source>
</evidence>
<feature type="chain" id="PRO_5047027982" evidence="4">
    <location>
        <begin position="20"/>
        <end position="581"/>
    </location>
</feature>
<dbReference type="PANTHER" id="PTHR37423">
    <property type="entry name" value="SOLUBLE LYTIC MUREIN TRANSGLYCOSYLASE-RELATED"/>
    <property type="match status" value="1"/>
</dbReference>
<name>A0ABV7XFV0_9SPHN</name>
<dbReference type="InterPro" id="IPR023346">
    <property type="entry name" value="Lysozyme-like_dom_sf"/>
</dbReference>
<evidence type="ECO:0000259" key="5">
    <source>
        <dbReference type="Pfam" id="PF01464"/>
    </source>
</evidence>
<sequence length="581" mass="61728">MRKLVTALLLAAAPVAAQAEAISARFTAAQQAVPAQLDAASRAAYTQAFRDLDAGRTAAAEAAIAAHPTGVLTPLLQAGLLLKRKNSAATLGDFARAHTDLPQSQRVADAARAAGATDLPMIPASRSMRVVSYTAPMSPRSARADAAGQALAQVIKPLLAADRVADAEAAWRSRSADVVEPSRSEWAQRIAWNYYTDGDDAGALRMGAAAGDGSGEWAAMGNWVAGLAAYRADNCVDASAHFDKVAGRGGSADLRAAGAFWASRAFMACGKPQEVSARLRTAASYGDSFYGLLAAHTLGQTSTNDWAEPDFIQADWNHLAKLGGARRAAALVEIGQLGLADRELKHLAATGDPANYEALLRLSARLNLPATQYWLAHRPPAGASAPMTARFPAPAWTPYRGWRVDPSLVFAHALQESNFQTDATSRVGARGLMQLMPGTAKDLCREMGEAHDPARLADPSFNIELGQSYLEGLRDSTWTQGLLPKVIAAYNAGPGSVKNWNTSLNDKGDPLLFIESIPFVETRHYVEVVLRNYWMYQQRAGNGAAPESLKAVAQGLWPRFPGLPGATAVKAEPNRAVVRAD</sequence>
<dbReference type="InterPro" id="IPR008939">
    <property type="entry name" value="Lytic_TGlycosylase_superhlx_U"/>
</dbReference>
<reference evidence="7" key="1">
    <citation type="journal article" date="2019" name="Int. J. Syst. Evol. Microbiol.">
        <title>The Global Catalogue of Microorganisms (GCM) 10K type strain sequencing project: providing services to taxonomists for standard genome sequencing and annotation.</title>
        <authorList>
            <consortium name="The Broad Institute Genomics Platform"/>
            <consortium name="The Broad Institute Genome Sequencing Center for Infectious Disease"/>
            <person name="Wu L."/>
            <person name="Ma J."/>
        </authorList>
    </citation>
    <scope>NUCLEOTIDE SEQUENCE [LARGE SCALE GENOMIC DNA]</scope>
    <source>
        <strain evidence="7">KCTC 42644</strain>
    </source>
</reference>
<proteinExistence type="inferred from homology"/>
<dbReference type="InterPro" id="IPR008258">
    <property type="entry name" value="Transglycosylase_SLT_dom_1"/>
</dbReference>
<protein>
    <submittedName>
        <fullName evidence="6">Lytic transglycosylase domain-containing protein</fullName>
    </submittedName>
</protein>
<dbReference type="Pfam" id="PF01464">
    <property type="entry name" value="SLT"/>
    <property type="match status" value="1"/>
</dbReference>
<dbReference type="CDD" id="cd13401">
    <property type="entry name" value="Slt70-like"/>
    <property type="match status" value="1"/>
</dbReference>
<dbReference type="Gene3D" id="1.25.20.10">
    <property type="entry name" value="Bacterial muramidases"/>
    <property type="match status" value="1"/>
</dbReference>
<comment type="similarity">
    <text evidence="1">Belongs to the transglycosylase Slt family.</text>
</comment>
<accession>A0ABV7XFV0</accession>
<keyword evidence="3 4" id="KW-0732">Signal</keyword>
<dbReference type="Gene3D" id="1.10.530.10">
    <property type="match status" value="1"/>
</dbReference>
<dbReference type="SUPFAM" id="SSF53955">
    <property type="entry name" value="Lysozyme-like"/>
    <property type="match status" value="1"/>
</dbReference>
<evidence type="ECO:0000256" key="4">
    <source>
        <dbReference type="SAM" id="SignalP"/>
    </source>
</evidence>
<dbReference type="Proteomes" id="UP001595615">
    <property type="component" value="Unassembled WGS sequence"/>
</dbReference>
<organism evidence="6 7">
    <name type="scientific">Sphingoaurantiacus capsulatus</name>
    <dbReference type="NCBI Taxonomy" id="1771310"/>
    <lineage>
        <taxon>Bacteria</taxon>
        <taxon>Pseudomonadati</taxon>
        <taxon>Pseudomonadota</taxon>
        <taxon>Alphaproteobacteria</taxon>
        <taxon>Sphingomonadales</taxon>
        <taxon>Sphingosinicellaceae</taxon>
        <taxon>Sphingoaurantiacus</taxon>
    </lineage>
</organism>